<dbReference type="OrthoDB" id="527673at2"/>
<keyword evidence="3" id="KW-0378">Hydrolase</keyword>
<sequence length="371" mass="39018">MQTRIHPLAAPGLGARRSVTSFHFGAAGDGQKVYIQAGLHADEIPGMLVCHHLKAMLAELEAAGRLPGEVVLVPVCNPVGLDQSLLFDAQGRFDLASGENFNRGYPQFAEAIGDALEGALGTDATANRARIRQAMRDYLAAQRPVGELASLRHTLVSLAFDADIVLDLHADFEAVVHLYTETPYVEDALPLCRLLGVRALLVAEGSGGQSFDEALSGVWWQLARRYPDANIPLACFATTVELRGEADVDHQQAGMDAAALLAFLTLRGVVAGEVPPLPPALCEPTPLAGSEPLIAPEAGVVVYRKAPGDRVAAGETVCEIVDPVSGRVLPLAATVDGVLYARAATRFALAGANLGKVAGRVPFRSGNLLSA</sequence>
<dbReference type="InterPro" id="IPR055438">
    <property type="entry name" value="AstE_AspA_cat"/>
</dbReference>
<reference evidence="6 7" key="1">
    <citation type="submission" date="2019-04" db="EMBL/GenBank/DDBJ databases">
        <title>Crenobacter sp. nov.</title>
        <authorList>
            <person name="Shi S."/>
        </authorList>
    </citation>
    <scope>NUCLEOTIDE SEQUENCE [LARGE SCALE GENOMIC DNA]</scope>
    <source>
        <strain evidence="6 7">GY 70310</strain>
    </source>
</reference>
<dbReference type="EMBL" id="STGJ01000015">
    <property type="protein sequence ID" value="TIC79839.1"/>
    <property type="molecule type" value="Genomic_DNA"/>
</dbReference>
<dbReference type="RefSeq" id="WP_136554809.1">
    <property type="nucleotide sequence ID" value="NZ_STGJ01000015.1"/>
</dbReference>
<dbReference type="AlphaFoldDB" id="A0A4T0UM88"/>
<dbReference type="Proteomes" id="UP000308891">
    <property type="component" value="Unassembled WGS sequence"/>
</dbReference>
<evidence type="ECO:0000313" key="7">
    <source>
        <dbReference type="Proteomes" id="UP000308891"/>
    </source>
</evidence>
<dbReference type="GO" id="GO:0016788">
    <property type="term" value="F:hydrolase activity, acting on ester bonds"/>
    <property type="evidence" value="ECO:0007669"/>
    <property type="project" value="InterPro"/>
</dbReference>
<comment type="caution">
    <text evidence="6">The sequence shown here is derived from an EMBL/GenBank/DDBJ whole genome shotgun (WGS) entry which is preliminary data.</text>
</comment>
<dbReference type="Pfam" id="PF24827">
    <property type="entry name" value="AstE_AspA_cat"/>
    <property type="match status" value="1"/>
</dbReference>
<evidence type="ECO:0000313" key="6">
    <source>
        <dbReference type="EMBL" id="TIC79839.1"/>
    </source>
</evidence>
<evidence type="ECO:0000256" key="3">
    <source>
        <dbReference type="ARBA" id="ARBA00022801"/>
    </source>
</evidence>
<organism evidence="6 7">
    <name type="scientific">Crenobacter intestini</name>
    <dbReference type="NCBI Taxonomy" id="2563443"/>
    <lineage>
        <taxon>Bacteria</taxon>
        <taxon>Pseudomonadati</taxon>
        <taxon>Pseudomonadota</taxon>
        <taxon>Betaproteobacteria</taxon>
        <taxon>Neisseriales</taxon>
        <taxon>Neisseriaceae</taxon>
        <taxon>Crenobacter</taxon>
    </lineage>
</organism>
<keyword evidence="2" id="KW-0479">Metal-binding</keyword>
<dbReference type="PANTHER" id="PTHR37326">
    <property type="entry name" value="BLL3975 PROTEIN"/>
    <property type="match status" value="1"/>
</dbReference>
<keyword evidence="4" id="KW-0862">Zinc</keyword>
<dbReference type="PANTHER" id="PTHR37326:SF1">
    <property type="entry name" value="BLL3975 PROTEIN"/>
    <property type="match status" value="1"/>
</dbReference>
<comment type="cofactor">
    <cofactor evidence="1">
        <name>Zn(2+)</name>
        <dbReference type="ChEBI" id="CHEBI:29105"/>
    </cofactor>
</comment>
<feature type="domain" description="Succinylglutamate desuccinylase/Aspartoacylase catalytic" evidence="5">
    <location>
        <begin position="29"/>
        <end position="201"/>
    </location>
</feature>
<dbReference type="Gene3D" id="3.40.630.10">
    <property type="entry name" value="Zn peptidases"/>
    <property type="match status" value="1"/>
</dbReference>
<evidence type="ECO:0000256" key="1">
    <source>
        <dbReference type="ARBA" id="ARBA00001947"/>
    </source>
</evidence>
<protein>
    <recommendedName>
        <fullName evidence="5">Succinylglutamate desuccinylase/Aspartoacylase catalytic domain-containing protein</fullName>
    </recommendedName>
</protein>
<accession>A0A4T0UM88</accession>
<evidence type="ECO:0000256" key="4">
    <source>
        <dbReference type="ARBA" id="ARBA00022833"/>
    </source>
</evidence>
<dbReference type="SUPFAM" id="SSF53187">
    <property type="entry name" value="Zn-dependent exopeptidases"/>
    <property type="match status" value="1"/>
</dbReference>
<evidence type="ECO:0000256" key="2">
    <source>
        <dbReference type="ARBA" id="ARBA00022723"/>
    </source>
</evidence>
<dbReference type="InterPro" id="IPR053138">
    <property type="entry name" value="N-alpha-Ac-DABA_deacetylase"/>
</dbReference>
<dbReference type="CDD" id="cd06250">
    <property type="entry name" value="M14_PaAOTO_like"/>
    <property type="match status" value="1"/>
</dbReference>
<proteinExistence type="predicted"/>
<dbReference type="GO" id="GO:0046872">
    <property type="term" value="F:metal ion binding"/>
    <property type="evidence" value="ECO:0007669"/>
    <property type="project" value="UniProtKB-KW"/>
</dbReference>
<name>A0A4T0UM88_9NEIS</name>
<evidence type="ECO:0000259" key="5">
    <source>
        <dbReference type="Pfam" id="PF24827"/>
    </source>
</evidence>
<keyword evidence="7" id="KW-1185">Reference proteome</keyword>
<gene>
    <name evidence="6" type="ORF">E5K04_13015</name>
</gene>